<dbReference type="EMBL" id="CP123498">
    <property type="protein sequence ID" value="WGL95314.1"/>
    <property type="molecule type" value="Genomic_DNA"/>
</dbReference>
<evidence type="ECO:0000313" key="3">
    <source>
        <dbReference type="Proteomes" id="UP001177597"/>
    </source>
</evidence>
<keyword evidence="1" id="KW-1133">Transmembrane helix</keyword>
<gene>
    <name evidence="2" type="ORF">QE207_16965</name>
</gene>
<reference evidence="2" key="1">
    <citation type="submission" date="2023-04" db="EMBL/GenBank/DDBJ databases">
        <title>Genome dynamics across the evolutionary transition to endosymbiosis.</title>
        <authorList>
            <person name="Siozios S."/>
            <person name="Nadal-Jimenez P."/>
            <person name="Azagi T."/>
            <person name="Sprong H."/>
            <person name="Frost C.L."/>
            <person name="Parratt S.R."/>
            <person name="Taylor G."/>
            <person name="Brettell L."/>
            <person name="Lew K.C."/>
            <person name="Croft L."/>
            <person name="King K.C."/>
            <person name="Brockhurst M.A."/>
            <person name="Hypsa V."/>
            <person name="Novakova E."/>
            <person name="Darby A.C."/>
            <person name="Hurst G.D.D."/>
        </authorList>
    </citation>
    <scope>NUCLEOTIDE SEQUENCE</scope>
    <source>
        <strain evidence="2">AIh</strain>
    </source>
</reference>
<protein>
    <submittedName>
        <fullName evidence="2">Phage holin family protein</fullName>
    </submittedName>
</protein>
<name>A0AA95GG30_9GAMM</name>
<feature type="transmembrane region" description="Helical" evidence="1">
    <location>
        <begin position="69"/>
        <end position="91"/>
    </location>
</feature>
<evidence type="ECO:0000313" key="2">
    <source>
        <dbReference type="EMBL" id="WGL95314.1"/>
    </source>
</evidence>
<dbReference type="Pfam" id="PF16083">
    <property type="entry name" value="Phage_holin_3_3"/>
    <property type="match status" value="1"/>
</dbReference>
<evidence type="ECO:0000256" key="1">
    <source>
        <dbReference type="SAM" id="Phobius"/>
    </source>
</evidence>
<sequence length="103" mass="11230">MLNKEPNFAFYQWLILLLLSAWGGFVRYLIQVKNNEAELGWLNGLGQIIVSGFTGLLGGFLSLEIGLSTYMTFFAAGVCGAMGSVALSYFWQRFTGPVGGKHG</sequence>
<feature type="transmembrane region" description="Helical" evidence="1">
    <location>
        <begin position="12"/>
        <end position="30"/>
    </location>
</feature>
<dbReference type="Proteomes" id="UP001177597">
    <property type="component" value="Chromosome"/>
</dbReference>
<dbReference type="InterPro" id="IPR032126">
    <property type="entry name" value="LydA_holin"/>
</dbReference>
<proteinExistence type="predicted"/>
<organism evidence="2 3">
    <name type="scientific">Arsenophonus nasoniae</name>
    <name type="common">son-killer infecting Nasonia vitripennis</name>
    <dbReference type="NCBI Taxonomy" id="638"/>
    <lineage>
        <taxon>Bacteria</taxon>
        <taxon>Pseudomonadati</taxon>
        <taxon>Pseudomonadota</taxon>
        <taxon>Gammaproteobacteria</taxon>
        <taxon>Enterobacterales</taxon>
        <taxon>Morganellaceae</taxon>
        <taxon>Arsenophonus</taxon>
    </lineage>
</organism>
<keyword evidence="1" id="KW-0812">Transmembrane</keyword>
<dbReference type="RefSeq" id="WP_280629292.1">
    <property type="nucleotide sequence ID" value="NZ_CP123498.1"/>
</dbReference>
<dbReference type="AlphaFoldDB" id="A0AA95GG30"/>
<accession>A0AA95GG30</accession>
<feature type="transmembrane region" description="Helical" evidence="1">
    <location>
        <begin position="42"/>
        <end position="63"/>
    </location>
</feature>
<keyword evidence="1" id="KW-0472">Membrane</keyword>